<keyword evidence="1" id="KW-1185">Reference proteome</keyword>
<dbReference type="RefSeq" id="XP_025074693.1">
    <property type="nucleotide sequence ID" value="XM_025218908.1"/>
</dbReference>
<accession>A0A8N1S9M6</accession>
<sequence length="189" mass="21870">MYIQTIVISDEFLKYNLNVIDDSDTDEEIDTIFLTRYRHRLRGTRKKPLRIINYVDRTVPGLTVKQFREHFRMIPDIYEILEGKLNFLLNHKNHLGRPIILVRKQSALWLLATPNSYRSVDERFDIGKSSASDSFMRVVEALMILLLTSLSGPETGVLLFKRSFSIGKLPYVIRAINGTNILIKAPKAF</sequence>
<reference evidence="2" key="1">
    <citation type="submission" date="2025-08" db="UniProtKB">
        <authorList>
            <consortium name="RefSeq"/>
        </authorList>
    </citation>
    <scope>IDENTIFICATION</scope>
</reference>
<proteinExistence type="predicted"/>
<dbReference type="OrthoDB" id="7533242at2759"/>
<dbReference type="Proteomes" id="UP000504615">
    <property type="component" value="Unplaced"/>
</dbReference>
<evidence type="ECO:0000313" key="2">
    <source>
        <dbReference type="RefSeq" id="XP_025074693.1"/>
    </source>
</evidence>
<protein>
    <submittedName>
        <fullName evidence="2">Uncharacterized protein LOC105429672</fullName>
    </submittedName>
</protein>
<organism evidence="1 2">
    <name type="scientific">Pogonomyrmex barbatus</name>
    <name type="common">red harvester ant</name>
    <dbReference type="NCBI Taxonomy" id="144034"/>
    <lineage>
        <taxon>Eukaryota</taxon>
        <taxon>Metazoa</taxon>
        <taxon>Ecdysozoa</taxon>
        <taxon>Arthropoda</taxon>
        <taxon>Hexapoda</taxon>
        <taxon>Insecta</taxon>
        <taxon>Pterygota</taxon>
        <taxon>Neoptera</taxon>
        <taxon>Endopterygota</taxon>
        <taxon>Hymenoptera</taxon>
        <taxon>Apocrita</taxon>
        <taxon>Aculeata</taxon>
        <taxon>Formicoidea</taxon>
        <taxon>Formicidae</taxon>
        <taxon>Myrmicinae</taxon>
        <taxon>Pogonomyrmex</taxon>
    </lineage>
</organism>
<dbReference type="AlphaFoldDB" id="A0A8N1S9M6"/>
<gene>
    <name evidence="2" type="primary">LOC105429672</name>
</gene>
<name>A0A8N1S9M6_9HYME</name>
<dbReference type="GeneID" id="105429672"/>
<evidence type="ECO:0000313" key="1">
    <source>
        <dbReference type="Proteomes" id="UP000504615"/>
    </source>
</evidence>